<gene>
    <name evidence="2" type="ORF">AYI69_g2727</name>
</gene>
<evidence type="ECO:0000256" key="1">
    <source>
        <dbReference type="SAM" id="MobiDB-lite"/>
    </source>
</evidence>
<feature type="region of interest" description="Disordered" evidence="1">
    <location>
        <begin position="36"/>
        <end position="78"/>
    </location>
</feature>
<feature type="compositionally biased region" description="Polar residues" evidence="1">
    <location>
        <begin position="36"/>
        <end position="48"/>
    </location>
</feature>
<accession>A0A1R1YLN0</accession>
<sequence length="200" mass="22352">MVDGIRVKNVFLDMESTGCIDAHQCQRVAEDLIFSSSQESNRTISEASINRRTDLDLLPTNQHSPAEGQTETTESNSDYFSMEISDKVPRFEEKINFPTASSLGNNNNSRSQKRKIAVNREQALESDGLADQRRALQEQGFSDLAIDIVVSNELSIKHDFKTAISQGKLNLAIEAPTDKRKGRPITRPCQISRHTDKTLS</sequence>
<dbReference type="OrthoDB" id="10522931at2759"/>
<evidence type="ECO:0000313" key="2">
    <source>
        <dbReference type="EMBL" id="OMJ27821.1"/>
    </source>
</evidence>
<keyword evidence="3" id="KW-1185">Reference proteome</keyword>
<evidence type="ECO:0000313" key="3">
    <source>
        <dbReference type="Proteomes" id="UP000187429"/>
    </source>
</evidence>
<name>A0A1R1YLN0_9FUNG</name>
<dbReference type="EMBL" id="LSSM01000815">
    <property type="protein sequence ID" value="OMJ27821.1"/>
    <property type="molecule type" value="Genomic_DNA"/>
</dbReference>
<dbReference type="Proteomes" id="UP000187429">
    <property type="component" value="Unassembled WGS sequence"/>
</dbReference>
<feature type="compositionally biased region" description="Polar residues" evidence="1">
    <location>
        <begin position="59"/>
        <end position="78"/>
    </location>
</feature>
<protein>
    <submittedName>
        <fullName evidence="2">Uncharacterized protein</fullName>
    </submittedName>
</protein>
<comment type="caution">
    <text evidence="2">The sequence shown here is derived from an EMBL/GenBank/DDBJ whole genome shotgun (WGS) entry which is preliminary data.</text>
</comment>
<feature type="region of interest" description="Disordered" evidence="1">
    <location>
        <begin position="179"/>
        <end position="200"/>
    </location>
</feature>
<dbReference type="AlphaFoldDB" id="A0A1R1YLN0"/>
<organism evidence="2 3">
    <name type="scientific">Smittium culicis</name>
    <dbReference type="NCBI Taxonomy" id="133412"/>
    <lineage>
        <taxon>Eukaryota</taxon>
        <taxon>Fungi</taxon>
        <taxon>Fungi incertae sedis</taxon>
        <taxon>Zoopagomycota</taxon>
        <taxon>Kickxellomycotina</taxon>
        <taxon>Harpellomycetes</taxon>
        <taxon>Harpellales</taxon>
        <taxon>Legeriomycetaceae</taxon>
        <taxon>Smittium</taxon>
    </lineage>
</organism>
<proteinExistence type="predicted"/>
<reference evidence="3" key="1">
    <citation type="submission" date="2017-01" db="EMBL/GenBank/DDBJ databases">
        <authorList>
            <person name="Wang Y."/>
            <person name="White M."/>
            <person name="Kvist S."/>
            <person name="Moncalvo J.-M."/>
        </authorList>
    </citation>
    <scope>NUCLEOTIDE SEQUENCE [LARGE SCALE GENOMIC DNA]</scope>
    <source>
        <strain evidence="3">ID-206-W2</strain>
    </source>
</reference>